<feature type="coiled-coil region" evidence="5">
    <location>
        <begin position="512"/>
        <end position="649"/>
    </location>
</feature>
<feature type="region of interest" description="Disordered" evidence="6">
    <location>
        <begin position="1"/>
        <end position="20"/>
    </location>
</feature>
<evidence type="ECO:0000256" key="6">
    <source>
        <dbReference type="SAM" id="MobiDB-lite"/>
    </source>
</evidence>
<proteinExistence type="predicted"/>
<protein>
    <recommendedName>
        <fullName evidence="9">Myosin-like protein</fullName>
    </recommendedName>
</protein>
<dbReference type="Proteomes" id="UP001209570">
    <property type="component" value="Unassembled WGS sequence"/>
</dbReference>
<evidence type="ECO:0000256" key="4">
    <source>
        <dbReference type="ARBA" id="ARBA00023212"/>
    </source>
</evidence>
<reference evidence="7" key="1">
    <citation type="submission" date="2021-12" db="EMBL/GenBank/DDBJ databases">
        <title>Prjna785345.</title>
        <authorList>
            <person name="Rujirawat T."/>
            <person name="Krajaejun T."/>
        </authorList>
    </citation>
    <scope>NUCLEOTIDE SEQUENCE</scope>
    <source>
        <strain evidence="7">Pi057C3</strain>
    </source>
</reference>
<sequence length="684" mass="78162">MPQVSRPSGGDASAPSTALDSTPRVVSLDFSNAYWGDERAQDVVAAVRRAASDAAAAVVQLDLRGNRFEAAGASVLAGMLRAHPVVVSLSLEWNNVGLLDTGVEALAAALAVDTRLVELDLRNNNIGPDGAKALAMALHRNQTLRRLDLRWNEIGNAGVLAFVEALQSNRSLGTLELTGNNFSLQHGEEVERLLARNRSIEKQAKGASGQQPEKTMDHAQQTTSELQHRQPSDPAMLSKPNDQLLLQLLAEKDALETDLNVARRHSIKLDERIEECEMQLQLLRKELESAKDDRDRYQQREIDARAESHDFKMRLEELENKRRIEFEEYRASRASLERECNVLRDKIKHVETLHHRQVDQKDQQIAELEAANFKLESENHRLTMSAGVQHEELQSLRKELQDVARDRERAEQQLRATHSSELATAQRHHDQIVNALESQLQFVQEQLEDSKRSMSALKERNEDQQASLLRMKVAHEKELGELKREWESDQQDRLQRSVAAIEAQVDEVKKGRLFLEKEVEKHLEMIMTLRNENLSLQQTHDNRLQALQEELDRQYKESQVVREQLASANKEAASAQEKVKSIQRRLEEQERNTARLRDAYEDRIKSLNESAATTARELETSLGEKTETITRLERDVARLERAMARCTTEHEQRFDRLAESMVLFAQEQLAKERERRRGPQDTPM</sequence>
<comment type="subcellular location">
    <subcellularLocation>
        <location evidence="1">Cytoplasm</location>
        <location evidence="1">Cytoskeleton</location>
        <location evidence="1">Microtubule organizing center</location>
        <location evidence="1">Centrosome</location>
    </subcellularLocation>
</comment>
<dbReference type="SMART" id="SM00368">
    <property type="entry name" value="LRR_RI"/>
    <property type="match status" value="4"/>
</dbReference>
<keyword evidence="8" id="KW-1185">Reference proteome</keyword>
<dbReference type="PANTHER" id="PTHR23170">
    <property type="entry name" value="NY-REN-58 ANTIGEN"/>
    <property type="match status" value="1"/>
</dbReference>
<accession>A0AAD5M7G0</accession>
<evidence type="ECO:0000256" key="3">
    <source>
        <dbReference type="ARBA" id="ARBA00023054"/>
    </source>
</evidence>
<evidence type="ECO:0000313" key="8">
    <source>
        <dbReference type="Proteomes" id="UP001209570"/>
    </source>
</evidence>
<evidence type="ECO:0000313" key="7">
    <source>
        <dbReference type="EMBL" id="KAJ0404721.1"/>
    </source>
</evidence>
<evidence type="ECO:0000256" key="2">
    <source>
        <dbReference type="ARBA" id="ARBA00022490"/>
    </source>
</evidence>
<dbReference type="AlphaFoldDB" id="A0AAD5M7G0"/>
<feature type="region of interest" description="Disordered" evidence="6">
    <location>
        <begin position="202"/>
        <end position="238"/>
    </location>
</feature>
<evidence type="ECO:0000256" key="5">
    <source>
        <dbReference type="SAM" id="Coils"/>
    </source>
</evidence>
<dbReference type="InterPro" id="IPR032675">
    <property type="entry name" value="LRR_dom_sf"/>
</dbReference>
<organism evidence="7 8">
    <name type="scientific">Pythium insidiosum</name>
    <name type="common">Pythiosis disease agent</name>
    <dbReference type="NCBI Taxonomy" id="114742"/>
    <lineage>
        <taxon>Eukaryota</taxon>
        <taxon>Sar</taxon>
        <taxon>Stramenopiles</taxon>
        <taxon>Oomycota</taxon>
        <taxon>Peronosporomycetes</taxon>
        <taxon>Pythiales</taxon>
        <taxon>Pythiaceae</taxon>
        <taxon>Pythium</taxon>
    </lineage>
</organism>
<dbReference type="InterPro" id="IPR001611">
    <property type="entry name" value="Leu-rich_rpt"/>
</dbReference>
<name>A0AAD5M7G0_PYTIN</name>
<feature type="coiled-coil region" evidence="5">
    <location>
        <begin position="245"/>
        <end position="467"/>
    </location>
</feature>
<evidence type="ECO:0008006" key="9">
    <source>
        <dbReference type="Google" id="ProtNLM"/>
    </source>
</evidence>
<dbReference type="GO" id="GO:0005813">
    <property type="term" value="C:centrosome"/>
    <property type="evidence" value="ECO:0007669"/>
    <property type="project" value="UniProtKB-SubCell"/>
</dbReference>
<dbReference type="EMBL" id="JAKCXM010000058">
    <property type="protein sequence ID" value="KAJ0404721.1"/>
    <property type="molecule type" value="Genomic_DNA"/>
</dbReference>
<feature type="compositionally biased region" description="Polar residues" evidence="6">
    <location>
        <begin position="208"/>
        <end position="225"/>
    </location>
</feature>
<keyword evidence="2" id="KW-0963">Cytoplasm</keyword>
<gene>
    <name evidence="7" type="ORF">P43SY_006291</name>
</gene>
<dbReference type="SUPFAM" id="SSF52047">
    <property type="entry name" value="RNI-like"/>
    <property type="match status" value="1"/>
</dbReference>
<dbReference type="Pfam" id="PF13516">
    <property type="entry name" value="LRR_6"/>
    <property type="match status" value="2"/>
</dbReference>
<dbReference type="InterPro" id="IPR052116">
    <property type="entry name" value="Centro_Cilium_Assembly"/>
</dbReference>
<evidence type="ECO:0000256" key="1">
    <source>
        <dbReference type="ARBA" id="ARBA00004300"/>
    </source>
</evidence>
<keyword evidence="4" id="KW-0206">Cytoskeleton</keyword>
<dbReference type="PANTHER" id="PTHR23170:SF3">
    <property type="entry name" value="LEUCINE-RICH REPEAT-CONTAINING PROTEIN 45"/>
    <property type="match status" value="1"/>
</dbReference>
<comment type="caution">
    <text evidence="7">The sequence shown here is derived from an EMBL/GenBank/DDBJ whole genome shotgun (WGS) entry which is preliminary data.</text>
</comment>
<dbReference type="Gene3D" id="3.80.10.10">
    <property type="entry name" value="Ribonuclease Inhibitor"/>
    <property type="match status" value="2"/>
</dbReference>
<keyword evidence="3 5" id="KW-0175">Coiled coil</keyword>